<reference evidence="4 5" key="1">
    <citation type="journal article" date="2016" name="Nat. Commun.">
        <title>Thousands of microbial genomes shed light on interconnected biogeochemical processes in an aquifer system.</title>
        <authorList>
            <person name="Anantharaman K."/>
            <person name="Brown C.T."/>
            <person name="Hug L.A."/>
            <person name="Sharon I."/>
            <person name="Castelle C.J."/>
            <person name="Probst A.J."/>
            <person name="Thomas B.C."/>
            <person name="Singh A."/>
            <person name="Wilkins M.J."/>
            <person name="Karaoz U."/>
            <person name="Brodie E.L."/>
            <person name="Williams K.H."/>
            <person name="Hubbard S.S."/>
            <person name="Banfield J.F."/>
        </authorList>
    </citation>
    <scope>NUCLEOTIDE SEQUENCE [LARGE SCALE GENOMIC DNA]</scope>
</reference>
<dbReference type="EMBL" id="MFDD01000014">
    <property type="protein sequence ID" value="OGE40145.1"/>
    <property type="molecule type" value="Genomic_DNA"/>
</dbReference>
<keyword evidence="1" id="KW-0238">DNA-binding</keyword>
<protein>
    <recommendedName>
        <fullName evidence="3">SpoVT-AbrB domain-containing protein</fullName>
    </recommendedName>
</protein>
<evidence type="ECO:0000256" key="1">
    <source>
        <dbReference type="PROSITE-ProRule" id="PRU01076"/>
    </source>
</evidence>
<evidence type="ECO:0000313" key="4">
    <source>
        <dbReference type="EMBL" id="OGE40145.1"/>
    </source>
</evidence>
<dbReference type="Proteomes" id="UP000177328">
    <property type="component" value="Unassembled WGS sequence"/>
</dbReference>
<feature type="domain" description="SpoVT-AbrB" evidence="3">
    <location>
        <begin position="12"/>
        <end position="58"/>
    </location>
</feature>
<gene>
    <name evidence="4" type="ORF">A3D25_05105</name>
</gene>
<feature type="region of interest" description="Disordered" evidence="2">
    <location>
        <begin position="1"/>
        <end position="20"/>
    </location>
</feature>
<dbReference type="GO" id="GO:0003677">
    <property type="term" value="F:DNA binding"/>
    <property type="evidence" value="ECO:0007669"/>
    <property type="project" value="UniProtKB-UniRule"/>
</dbReference>
<evidence type="ECO:0000256" key="2">
    <source>
        <dbReference type="SAM" id="MobiDB-lite"/>
    </source>
</evidence>
<accession>A0A1F5KH64</accession>
<dbReference type="SMART" id="SM00966">
    <property type="entry name" value="SpoVT_AbrB"/>
    <property type="match status" value="1"/>
</dbReference>
<organism evidence="4 5">
    <name type="scientific">Candidatus Daviesbacteria bacterium RIFCSPHIGHO2_02_FULL_43_12</name>
    <dbReference type="NCBI Taxonomy" id="1797776"/>
    <lineage>
        <taxon>Bacteria</taxon>
        <taxon>Candidatus Daviesiibacteriota</taxon>
    </lineage>
</organism>
<evidence type="ECO:0000313" key="5">
    <source>
        <dbReference type="Proteomes" id="UP000177328"/>
    </source>
</evidence>
<dbReference type="AlphaFoldDB" id="A0A1F5KH64"/>
<dbReference type="Pfam" id="PF04014">
    <property type="entry name" value="MazE_antitoxin"/>
    <property type="match status" value="1"/>
</dbReference>
<evidence type="ECO:0000259" key="3">
    <source>
        <dbReference type="PROSITE" id="PS51740"/>
    </source>
</evidence>
<dbReference type="InterPro" id="IPR037914">
    <property type="entry name" value="SpoVT-AbrB_sf"/>
</dbReference>
<comment type="caution">
    <text evidence="4">The sequence shown here is derived from an EMBL/GenBank/DDBJ whole genome shotgun (WGS) entry which is preliminary data.</text>
</comment>
<dbReference type="SUPFAM" id="SSF89447">
    <property type="entry name" value="AbrB/MazE/MraZ-like"/>
    <property type="match status" value="1"/>
</dbReference>
<proteinExistence type="predicted"/>
<sequence length="95" mass="10558">MQNLTTRQSSRETVSTISSKGQVTLPVKVRIHLGVKPNGQVAFVIEPSGDVKVTHVKYPDIQSLRGVAGTLKQHLSFKEMRAIAREDRLTNKYGK</sequence>
<dbReference type="PROSITE" id="PS51740">
    <property type="entry name" value="SPOVT_ABRB"/>
    <property type="match status" value="1"/>
</dbReference>
<dbReference type="InterPro" id="IPR007159">
    <property type="entry name" value="SpoVT-AbrB_dom"/>
</dbReference>
<name>A0A1F5KH64_9BACT</name>
<dbReference type="Gene3D" id="2.10.260.10">
    <property type="match status" value="1"/>
</dbReference>